<evidence type="ECO:0000256" key="1">
    <source>
        <dbReference type="ARBA" id="ARBA00022679"/>
    </source>
</evidence>
<dbReference type="FunCoup" id="A0A2S8SWI5">
    <property type="interactions" value="233"/>
</dbReference>
<accession>A0A2S8SWI5</accession>
<keyword evidence="4" id="KW-0547">Nucleotide-binding</keyword>
<evidence type="ECO:0000313" key="7">
    <source>
        <dbReference type="Proteomes" id="UP000237684"/>
    </source>
</evidence>
<dbReference type="GO" id="GO:0016743">
    <property type="term" value="F:carboxyl- or carbamoyltransferase activity"/>
    <property type="evidence" value="ECO:0007669"/>
    <property type="project" value="UniProtKB-UniRule"/>
</dbReference>
<dbReference type="GO" id="GO:0003989">
    <property type="term" value="F:acetyl-CoA carboxylase activity"/>
    <property type="evidence" value="ECO:0007669"/>
    <property type="project" value="InterPro"/>
</dbReference>
<comment type="caution">
    <text evidence="6">The sequence shown here is derived from an EMBL/GenBank/DDBJ whole genome shotgun (WGS) entry which is preliminary data.</text>
</comment>
<feature type="zinc finger region" description="C4-type" evidence="4">
    <location>
        <begin position="23"/>
        <end position="45"/>
    </location>
</feature>
<gene>
    <name evidence="4" type="primary">accD</name>
    <name evidence="6" type="ORF">B1R32_102126</name>
</gene>
<keyword evidence="4" id="KW-0963">Cytoplasm</keyword>
<dbReference type="EC" id="2.1.3.15" evidence="4"/>
<dbReference type="InterPro" id="IPR011762">
    <property type="entry name" value="COA_CT_N"/>
</dbReference>
<evidence type="ECO:0000256" key="4">
    <source>
        <dbReference type="HAMAP-Rule" id="MF_01395"/>
    </source>
</evidence>
<evidence type="ECO:0000313" key="6">
    <source>
        <dbReference type="EMBL" id="PQV65119.1"/>
    </source>
</evidence>
<dbReference type="Proteomes" id="UP000237684">
    <property type="component" value="Unassembled WGS sequence"/>
</dbReference>
<keyword evidence="4" id="KW-0443">Lipid metabolism</keyword>
<feature type="binding site" evidence="4">
    <location>
        <position position="45"/>
    </location>
    <ligand>
        <name>Zn(2+)</name>
        <dbReference type="ChEBI" id="CHEBI:29105"/>
    </ligand>
</feature>
<dbReference type="GO" id="GO:2001295">
    <property type="term" value="P:malonyl-CoA biosynthetic process"/>
    <property type="evidence" value="ECO:0007669"/>
    <property type="project" value="UniProtKB-UniRule"/>
</dbReference>
<comment type="subunit">
    <text evidence="4">Acetyl-CoA carboxylase is a heterohexamer composed of biotin carboxyl carrier protein (AccB), biotin carboxylase (AccC) and two subunits each of ACCase subunit alpha (AccA) and ACCase subunit beta (AccD).</text>
</comment>
<dbReference type="Gene3D" id="3.90.226.10">
    <property type="entry name" value="2-enoyl-CoA Hydratase, Chain A, domain 1"/>
    <property type="match status" value="1"/>
</dbReference>
<evidence type="ECO:0000256" key="2">
    <source>
        <dbReference type="ARBA" id="ARBA00022832"/>
    </source>
</evidence>
<dbReference type="PROSITE" id="PS50980">
    <property type="entry name" value="COA_CT_NTER"/>
    <property type="match status" value="1"/>
</dbReference>
<reference evidence="6 7" key="1">
    <citation type="journal article" date="2018" name="Syst. Appl. Microbiol.">
        <title>Abditibacterium utsteinense sp. nov., the first cultivated member of candidate phylum FBP, isolated from ice-free Antarctic soil samples.</title>
        <authorList>
            <person name="Tahon G."/>
            <person name="Tytgat B."/>
            <person name="Lebbe L."/>
            <person name="Carlier A."/>
            <person name="Willems A."/>
        </authorList>
    </citation>
    <scope>NUCLEOTIDE SEQUENCE [LARGE SCALE GENOMIC DNA]</scope>
    <source>
        <strain evidence="6 7">LMG 29911</strain>
    </source>
</reference>
<keyword evidence="2 4" id="KW-0276">Fatty acid metabolism</keyword>
<dbReference type="PANTHER" id="PTHR42995">
    <property type="entry name" value="ACETYL-COENZYME A CARBOXYLASE CARBOXYL TRANSFERASE SUBUNIT BETA, CHLOROPLASTIC"/>
    <property type="match status" value="1"/>
</dbReference>
<dbReference type="GO" id="GO:0009317">
    <property type="term" value="C:acetyl-CoA carboxylase complex"/>
    <property type="evidence" value="ECO:0007669"/>
    <property type="project" value="InterPro"/>
</dbReference>
<proteinExistence type="inferred from homology"/>
<dbReference type="GO" id="GO:0006633">
    <property type="term" value="P:fatty acid biosynthetic process"/>
    <property type="evidence" value="ECO:0007669"/>
    <property type="project" value="UniProtKB-KW"/>
</dbReference>
<keyword evidence="4" id="KW-0479">Metal-binding</keyword>
<feature type="binding site" evidence="4">
    <location>
        <position position="42"/>
    </location>
    <ligand>
        <name>Zn(2+)</name>
        <dbReference type="ChEBI" id="CHEBI:29105"/>
    </ligand>
</feature>
<dbReference type="AlphaFoldDB" id="A0A2S8SWI5"/>
<feature type="domain" description="CoA carboxyltransferase N-terminal" evidence="5">
    <location>
        <begin position="19"/>
        <end position="270"/>
    </location>
</feature>
<dbReference type="InParanoid" id="A0A2S8SWI5"/>
<dbReference type="SUPFAM" id="SSF52096">
    <property type="entry name" value="ClpP/crotonase"/>
    <property type="match status" value="1"/>
</dbReference>
<dbReference type="PANTHER" id="PTHR42995:SF5">
    <property type="entry name" value="ACETYL-COENZYME A CARBOXYLASE CARBOXYL TRANSFERASE SUBUNIT BETA, CHLOROPLASTIC"/>
    <property type="match status" value="1"/>
</dbReference>
<dbReference type="PRINTS" id="PR01070">
    <property type="entry name" value="ACCCTRFRASEB"/>
</dbReference>
<comment type="similarity">
    <text evidence="4">Belongs to the AccD/PCCB family.</text>
</comment>
<protein>
    <recommendedName>
        <fullName evidence="4">Acetyl-coenzyme A carboxylase carboxyl transferase subunit beta</fullName>
        <shortName evidence="4">ACCase subunit beta</shortName>
        <shortName evidence="4">Acetyl-CoA carboxylase carboxyltransferase subunit beta</shortName>
        <ecNumber evidence="4">2.1.3.15</ecNumber>
    </recommendedName>
</protein>
<sequence length="270" mass="29775">MSPQTEPVAARLEEIPHDLMTKCPSCGAMLVTKDWLRDLKTCARCNYHFRLGARERIELLSENFQEWDADLSPRDPLQFPEYLAKRTAAQIKTGLKDSMVSGAATLESRPIAIAASDFGFMGGSMNSVFGEKITRLFERALDEKRPVLTATSTGGARMQEGLMSLMQMAKTSAAVGRLRKERLPFISILTDPSMAGVQASFASLGDVHVAEPGAMIGFTGARVIEQNLRIKLPKDFQSAEFQMQHGQIDMIVPRAKLKESLAQLLSLLLD</sequence>
<dbReference type="InterPro" id="IPR029045">
    <property type="entry name" value="ClpP/crotonase-like_dom_sf"/>
</dbReference>
<comment type="function">
    <text evidence="4">Component of the acetyl coenzyme A carboxylase (ACC) complex. Biotin carboxylase (BC) catalyzes the carboxylation of biotin on its carrier protein (BCCP) and then the CO(2) group is transferred by the transcarboxylase to acetyl-CoA to form malonyl-CoA.</text>
</comment>
<dbReference type="InterPro" id="IPR034733">
    <property type="entry name" value="AcCoA_carboxyl_beta"/>
</dbReference>
<dbReference type="NCBIfam" id="TIGR00515">
    <property type="entry name" value="accD"/>
    <property type="match status" value="1"/>
</dbReference>
<feature type="binding site" evidence="4">
    <location>
        <position position="26"/>
    </location>
    <ligand>
        <name>Zn(2+)</name>
        <dbReference type="ChEBI" id="CHEBI:29105"/>
    </ligand>
</feature>
<dbReference type="UniPathway" id="UPA00655">
    <property type="reaction ID" value="UER00711"/>
</dbReference>
<keyword evidence="4" id="KW-0863">Zinc-finger</keyword>
<comment type="cofactor">
    <cofactor evidence="4">
        <name>Zn(2+)</name>
        <dbReference type="ChEBI" id="CHEBI:29105"/>
    </cofactor>
    <text evidence="4">Binds 1 zinc ion per subunit.</text>
</comment>
<keyword evidence="3 4" id="KW-0275">Fatty acid biosynthesis</keyword>
<keyword evidence="7" id="KW-1185">Reference proteome</keyword>
<feature type="binding site" evidence="4">
    <location>
        <position position="23"/>
    </location>
    <ligand>
        <name>Zn(2+)</name>
        <dbReference type="ChEBI" id="CHEBI:29105"/>
    </ligand>
</feature>
<keyword evidence="4" id="KW-0862">Zinc</keyword>
<keyword evidence="4" id="KW-0444">Lipid biosynthesis</keyword>
<dbReference type="InterPro" id="IPR000438">
    <property type="entry name" value="Acetyl_CoA_COase_Trfase_b_su"/>
</dbReference>
<dbReference type="GO" id="GO:0008270">
    <property type="term" value="F:zinc ion binding"/>
    <property type="evidence" value="ECO:0007669"/>
    <property type="project" value="UniProtKB-UniRule"/>
</dbReference>
<comment type="subcellular location">
    <subcellularLocation>
        <location evidence="4">Cytoplasm</location>
    </subcellularLocation>
</comment>
<dbReference type="GO" id="GO:0005524">
    <property type="term" value="F:ATP binding"/>
    <property type="evidence" value="ECO:0007669"/>
    <property type="project" value="UniProtKB-KW"/>
</dbReference>
<dbReference type="Pfam" id="PF01039">
    <property type="entry name" value="Carboxyl_trans"/>
    <property type="match status" value="1"/>
</dbReference>
<keyword evidence="4" id="KW-0067">ATP-binding</keyword>
<keyword evidence="1 4" id="KW-0808">Transferase</keyword>
<organism evidence="6 7">
    <name type="scientific">Abditibacterium utsteinense</name>
    <dbReference type="NCBI Taxonomy" id="1960156"/>
    <lineage>
        <taxon>Bacteria</taxon>
        <taxon>Pseudomonadati</taxon>
        <taxon>Abditibacteriota</taxon>
        <taxon>Abditibacteriia</taxon>
        <taxon>Abditibacteriales</taxon>
        <taxon>Abditibacteriaceae</taxon>
        <taxon>Abditibacterium</taxon>
    </lineage>
</organism>
<dbReference type="RefSeq" id="WP_202973427.1">
    <property type="nucleotide sequence ID" value="NZ_NIGF01000002.1"/>
</dbReference>
<dbReference type="HAMAP" id="MF_01395">
    <property type="entry name" value="AcetylCoA_CT_beta"/>
    <property type="match status" value="1"/>
</dbReference>
<evidence type="ECO:0000259" key="5">
    <source>
        <dbReference type="PROSITE" id="PS50980"/>
    </source>
</evidence>
<name>A0A2S8SWI5_9BACT</name>
<comment type="pathway">
    <text evidence="4">Lipid metabolism; malonyl-CoA biosynthesis; malonyl-CoA from acetyl-CoA: step 1/1.</text>
</comment>
<dbReference type="EMBL" id="NIGF01000002">
    <property type="protein sequence ID" value="PQV65119.1"/>
    <property type="molecule type" value="Genomic_DNA"/>
</dbReference>
<comment type="catalytic activity">
    <reaction evidence="4">
        <text>N(6)-carboxybiotinyl-L-lysyl-[protein] + acetyl-CoA = N(6)-biotinyl-L-lysyl-[protein] + malonyl-CoA</text>
        <dbReference type="Rhea" id="RHEA:54728"/>
        <dbReference type="Rhea" id="RHEA-COMP:10505"/>
        <dbReference type="Rhea" id="RHEA-COMP:10506"/>
        <dbReference type="ChEBI" id="CHEBI:57288"/>
        <dbReference type="ChEBI" id="CHEBI:57384"/>
        <dbReference type="ChEBI" id="CHEBI:83144"/>
        <dbReference type="ChEBI" id="CHEBI:83145"/>
        <dbReference type="EC" id="2.1.3.15"/>
    </reaction>
</comment>
<evidence type="ECO:0000256" key="3">
    <source>
        <dbReference type="ARBA" id="ARBA00023160"/>
    </source>
</evidence>